<reference evidence="1" key="1">
    <citation type="journal article" date="2020" name="mSystems">
        <title>Genome- and Community-Level Interaction Insights into Carbon Utilization and Element Cycling Functions of Hydrothermarchaeota in Hydrothermal Sediment.</title>
        <authorList>
            <person name="Zhou Z."/>
            <person name="Liu Y."/>
            <person name="Xu W."/>
            <person name="Pan J."/>
            <person name="Luo Z.H."/>
            <person name="Li M."/>
        </authorList>
    </citation>
    <scope>NUCLEOTIDE SEQUENCE [LARGE SCALE GENOMIC DNA]</scope>
    <source>
        <strain evidence="1">SpSt-402</strain>
    </source>
</reference>
<proteinExistence type="predicted"/>
<dbReference type="EMBL" id="DSRD01000563">
    <property type="protein sequence ID" value="HGW94399.1"/>
    <property type="molecule type" value="Genomic_DNA"/>
</dbReference>
<organism evidence="1">
    <name type="scientific">Oscillatoriales cyanobacterium SpSt-402</name>
    <dbReference type="NCBI Taxonomy" id="2282168"/>
    <lineage>
        <taxon>Bacteria</taxon>
        <taxon>Bacillati</taxon>
        <taxon>Cyanobacteriota</taxon>
        <taxon>Cyanophyceae</taxon>
        <taxon>Oscillatoriophycideae</taxon>
        <taxon>Oscillatoriales</taxon>
    </lineage>
</organism>
<protein>
    <submittedName>
        <fullName evidence="1">Uncharacterized protein</fullName>
    </submittedName>
</protein>
<comment type="caution">
    <text evidence="1">The sequence shown here is derived from an EMBL/GenBank/DDBJ whole genome shotgun (WGS) entry which is preliminary data.</text>
</comment>
<dbReference type="AlphaFoldDB" id="A0A832M3K5"/>
<accession>A0A832M3K5</accession>
<sequence>MKFQLTAIGLFAATTLPLLSVVLPGLAQVTNVSSTRNVREVTIIVERATTEHNFDPNLIPLKDDEKPDFFTRVSIAGETRSSQPLTDRKDAPINFTMTKQLNIPAGNAIPIALKLFDADGTSGDDQADINPGSNRDWVFYYQPSSGNLYLNDMRTVVGQVGRLITLRGNESGKNATISFRVNHVFR</sequence>
<evidence type="ECO:0000313" key="1">
    <source>
        <dbReference type="EMBL" id="HGW94399.1"/>
    </source>
</evidence>
<gene>
    <name evidence="1" type="ORF">ENR47_08985</name>
</gene>
<name>A0A832M3K5_9CYAN</name>